<comment type="caution">
    <text evidence="4">The sequence shown here is derived from an EMBL/GenBank/DDBJ whole genome shotgun (WGS) entry which is preliminary data.</text>
</comment>
<dbReference type="Gene3D" id="3.40.1490.10">
    <property type="entry name" value="Bit1"/>
    <property type="match status" value="1"/>
</dbReference>
<dbReference type="InterPro" id="IPR023476">
    <property type="entry name" value="Pep_tRNA_hydro_II_dom_sf"/>
</dbReference>
<reference evidence="4" key="1">
    <citation type="journal article" date="2015" name="Nature">
        <title>Complex archaea that bridge the gap between prokaryotes and eukaryotes.</title>
        <authorList>
            <person name="Spang A."/>
            <person name="Saw J.H."/>
            <person name="Jorgensen S.L."/>
            <person name="Zaremba-Niedzwiedzka K."/>
            <person name="Martijn J."/>
            <person name="Lind A.E."/>
            <person name="van Eijk R."/>
            <person name="Schleper C."/>
            <person name="Guy L."/>
            <person name="Ettema T.J."/>
        </authorList>
    </citation>
    <scope>NUCLEOTIDE SEQUENCE</scope>
</reference>
<keyword evidence="2" id="KW-0378">Hydrolase</keyword>
<dbReference type="InterPro" id="IPR002833">
    <property type="entry name" value="PTH2"/>
</dbReference>
<evidence type="ECO:0000313" key="4">
    <source>
        <dbReference type="EMBL" id="KKL14085.1"/>
    </source>
</evidence>
<gene>
    <name evidence="4" type="ORF">LCGC14_2519310</name>
</gene>
<evidence type="ECO:0000256" key="3">
    <source>
        <dbReference type="ARBA" id="ARBA00048707"/>
    </source>
</evidence>
<dbReference type="AlphaFoldDB" id="A0A0F9AX88"/>
<evidence type="ECO:0000256" key="1">
    <source>
        <dbReference type="ARBA" id="ARBA00013260"/>
    </source>
</evidence>
<sequence>MTNIGPGKTGVVESDTSPVLYILMRTDLASMNAGKGHAQASHASNAFWKHVSDKYLNHSADVDVLFGEEIEDLVNQWRFETPQGFGTVLVLGVNEIEMRTAVDVADKVGYVSGVVHDPTYPLVDGDFCHFIPLDTCGYIFGDKNDPLLGAVVGNFNLHP</sequence>
<dbReference type="EMBL" id="LAZR01040602">
    <property type="protein sequence ID" value="KKL14085.1"/>
    <property type="molecule type" value="Genomic_DNA"/>
</dbReference>
<evidence type="ECO:0000256" key="2">
    <source>
        <dbReference type="ARBA" id="ARBA00022801"/>
    </source>
</evidence>
<organism evidence="4">
    <name type="scientific">marine sediment metagenome</name>
    <dbReference type="NCBI Taxonomy" id="412755"/>
    <lineage>
        <taxon>unclassified sequences</taxon>
        <taxon>metagenomes</taxon>
        <taxon>ecological metagenomes</taxon>
    </lineage>
</organism>
<name>A0A0F9AX88_9ZZZZ</name>
<protein>
    <recommendedName>
        <fullName evidence="1">peptidyl-tRNA hydrolase</fullName>
        <ecNumber evidence="1">3.1.1.29</ecNumber>
    </recommendedName>
</protein>
<dbReference type="Pfam" id="PF01981">
    <property type="entry name" value="PTH2"/>
    <property type="match status" value="1"/>
</dbReference>
<dbReference type="EC" id="3.1.1.29" evidence="1"/>
<dbReference type="GO" id="GO:0004045">
    <property type="term" value="F:peptidyl-tRNA hydrolase activity"/>
    <property type="evidence" value="ECO:0007669"/>
    <property type="project" value="UniProtKB-EC"/>
</dbReference>
<proteinExistence type="predicted"/>
<accession>A0A0F9AX88</accession>
<dbReference type="SUPFAM" id="SSF102462">
    <property type="entry name" value="Peptidyl-tRNA hydrolase II"/>
    <property type="match status" value="1"/>
</dbReference>
<comment type="catalytic activity">
    <reaction evidence="3">
        <text>an N-acyl-L-alpha-aminoacyl-tRNA + H2O = an N-acyl-L-amino acid + a tRNA + H(+)</text>
        <dbReference type="Rhea" id="RHEA:54448"/>
        <dbReference type="Rhea" id="RHEA-COMP:10123"/>
        <dbReference type="Rhea" id="RHEA-COMP:13883"/>
        <dbReference type="ChEBI" id="CHEBI:15377"/>
        <dbReference type="ChEBI" id="CHEBI:15378"/>
        <dbReference type="ChEBI" id="CHEBI:59874"/>
        <dbReference type="ChEBI" id="CHEBI:78442"/>
        <dbReference type="ChEBI" id="CHEBI:138191"/>
        <dbReference type="EC" id="3.1.1.29"/>
    </reaction>
</comment>